<accession>A0AAN8NSZ2</accession>
<comment type="caution">
    <text evidence="2">The sequence shown here is derived from an EMBL/GenBank/DDBJ whole genome shotgun (WGS) entry which is preliminary data.</text>
</comment>
<organism evidence="2 3">
    <name type="scientific">Polyplax serrata</name>
    <name type="common">Common mouse louse</name>
    <dbReference type="NCBI Taxonomy" id="468196"/>
    <lineage>
        <taxon>Eukaryota</taxon>
        <taxon>Metazoa</taxon>
        <taxon>Ecdysozoa</taxon>
        <taxon>Arthropoda</taxon>
        <taxon>Hexapoda</taxon>
        <taxon>Insecta</taxon>
        <taxon>Pterygota</taxon>
        <taxon>Neoptera</taxon>
        <taxon>Paraneoptera</taxon>
        <taxon>Psocodea</taxon>
        <taxon>Troctomorpha</taxon>
        <taxon>Phthiraptera</taxon>
        <taxon>Anoplura</taxon>
        <taxon>Polyplacidae</taxon>
        <taxon>Polyplax</taxon>
    </lineage>
</organism>
<reference evidence="2 3" key="1">
    <citation type="submission" date="2023-10" db="EMBL/GenBank/DDBJ databases">
        <title>Genomes of two closely related lineages of the louse Polyplax serrata with different host specificities.</title>
        <authorList>
            <person name="Martinu J."/>
            <person name="Tarabai H."/>
            <person name="Stefka J."/>
            <person name="Hypsa V."/>
        </authorList>
    </citation>
    <scope>NUCLEOTIDE SEQUENCE [LARGE SCALE GENOMIC DNA]</scope>
    <source>
        <strain evidence="2">HR10_N</strain>
    </source>
</reference>
<dbReference type="Proteomes" id="UP001372834">
    <property type="component" value="Unassembled WGS sequence"/>
</dbReference>
<evidence type="ECO:0000313" key="3">
    <source>
        <dbReference type="Proteomes" id="UP001372834"/>
    </source>
</evidence>
<dbReference type="AlphaFoldDB" id="A0AAN8NSZ2"/>
<dbReference type="EMBL" id="JAWJWE010000039">
    <property type="protein sequence ID" value="KAK6621089.1"/>
    <property type="molecule type" value="Genomic_DNA"/>
</dbReference>
<name>A0AAN8NSZ2_POLSC</name>
<sequence>MGHAESTKVQHRCSVAGYKSLRNSSFSTFADECFGAQKTTQLVALSPRAFPKDFSESDKSAGPNVAVRQYDGDVEEKKGEGFLSTSLQPPRVSNSRQSFIRAAIPTEIQRNGGSKRCESDEEEQNR</sequence>
<feature type="region of interest" description="Disordered" evidence="1">
    <location>
        <begin position="102"/>
        <end position="126"/>
    </location>
</feature>
<evidence type="ECO:0000313" key="2">
    <source>
        <dbReference type="EMBL" id="KAK6621089.1"/>
    </source>
</evidence>
<gene>
    <name evidence="2" type="ORF">RUM43_011395</name>
</gene>
<evidence type="ECO:0000256" key="1">
    <source>
        <dbReference type="SAM" id="MobiDB-lite"/>
    </source>
</evidence>
<proteinExistence type="predicted"/>
<protein>
    <submittedName>
        <fullName evidence="2">Uncharacterized protein</fullName>
    </submittedName>
</protein>